<dbReference type="STRING" id="1555112.LIP_1209"/>
<reference evidence="2" key="1">
    <citation type="submission" date="2015-07" db="EMBL/GenBank/DDBJ databases">
        <title>Complete genome sequence and phylogenetic analysis of Limnochorda pilosa.</title>
        <authorList>
            <person name="Watanabe M."/>
            <person name="Kojima H."/>
            <person name="Fukui M."/>
        </authorList>
    </citation>
    <scope>NUCLEOTIDE SEQUENCE [LARGE SCALE GENOMIC DNA]</scope>
    <source>
        <strain evidence="2">HC45</strain>
    </source>
</reference>
<organism evidence="1 2">
    <name type="scientific">Limnochorda pilosa</name>
    <dbReference type="NCBI Taxonomy" id="1555112"/>
    <lineage>
        <taxon>Bacteria</taxon>
        <taxon>Bacillati</taxon>
        <taxon>Bacillota</taxon>
        <taxon>Limnochordia</taxon>
        <taxon>Limnochordales</taxon>
        <taxon>Limnochordaceae</taxon>
        <taxon>Limnochorda</taxon>
    </lineage>
</organism>
<dbReference type="EMBL" id="AP014924">
    <property type="protein sequence ID" value="BAS27066.1"/>
    <property type="molecule type" value="Genomic_DNA"/>
</dbReference>
<protein>
    <submittedName>
        <fullName evidence="1">Uncharacterized protein</fullName>
    </submittedName>
</protein>
<keyword evidence="2" id="KW-1185">Reference proteome</keyword>
<dbReference type="Proteomes" id="UP000065807">
    <property type="component" value="Chromosome"/>
</dbReference>
<dbReference type="KEGG" id="lpil:LIP_1209"/>
<name>A0A0K2SIW2_LIMPI</name>
<evidence type="ECO:0000313" key="2">
    <source>
        <dbReference type="Proteomes" id="UP000065807"/>
    </source>
</evidence>
<reference evidence="2" key="2">
    <citation type="journal article" date="2016" name="Int. J. Syst. Evol. Microbiol.">
        <title>Complete genome sequence and cell structure of Limnochorda pilosa, a Gram-negative spore-former within the phylum Firmicutes.</title>
        <authorList>
            <person name="Watanabe M."/>
            <person name="Kojima H."/>
            <person name="Fukui M."/>
        </authorList>
    </citation>
    <scope>NUCLEOTIDE SEQUENCE [LARGE SCALE GENOMIC DNA]</scope>
    <source>
        <strain evidence="2">HC45</strain>
    </source>
</reference>
<proteinExistence type="predicted"/>
<sequence>MLPDRLVLQWRMAAARSLRLAAAPGPEPAAGSSCAKQVMLCKRRIPGCPHPTPFGRRAARATGGFIWI</sequence>
<gene>
    <name evidence="1" type="ORF">LIP_1209</name>
</gene>
<dbReference type="AlphaFoldDB" id="A0A0K2SIW2"/>
<evidence type="ECO:0000313" key="1">
    <source>
        <dbReference type="EMBL" id="BAS27066.1"/>
    </source>
</evidence>
<accession>A0A0K2SIW2</accession>